<proteinExistence type="predicted"/>
<sequence length="69" mass="7920">MDVTKYISREIMMIYEDQQGNFTQRPVKVIAVTDNKVSAYDLSKHAPRSLHADRILACRPLPMQGRDIS</sequence>
<dbReference type="Proteomes" id="UP001161691">
    <property type="component" value="Unassembled WGS sequence"/>
</dbReference>
<keyword evidence="2" id="KW-1185">Reference proteome</keyword>
<evidence type="ECO:0008006" key="3">
    <source>
        <dbReference type="Google" id="ProtNLM"/>
    </source>
</evidence>
<organism evidence="1 2">
    <name type="scientific">Cohnella hashimotonis</name>
    <dbReference type="NCBI Taxonomy" id="2826895"/>
    <lineage>
        <taxon>Bacteria</taxon>
        <taxon>Bacillati</taxon>
        <taxon>Bacillota</taxon>
        <taxon>Bacilli</taxon>
        <taxon>Bacillales</taxon>
        <taxon>Paenibacillaceae</taxon>
        <taxon>Cohnella</taxon>
    </lineage>
</organism>
<comment type="caution">
    <text evidence="1">The sequence shown here is derived from an EMBL/GenBank/DDBJ whole genome shotgun (WGS) entry which is preliminary data.</text>
</comment>
<evidence type="ECO:0000313" key="1">
    <source>
        <dbReference type="EMBL" id="MDI4648047.1"/>
    </source>
</evidence>
<reference evidence="1" key="1">
    <citation type="submission" date="2023-04" db="EMBL/GenBank/DDBJ databases">
        <title>Comparative genomic analysis of Cohnella hashimotonis sp. nov., isolated from the International Space Station.</title>
        <authorList>
            <person name="Venkateswaran K."/>
            <person name="Simpson A."/>
        </authorList>
    </citation>
    <scope>NUCLEOTIDE SEQUENCE</scope>
    <source>
        <strain evidence="1">F6_2S_P_1</strain>
    </source>
</reference>
<name>A0ABT6TMG6_9BACL</name>
<dbReference type="EMBL" id="JAGRPV010000001">
    <property type="protein sequence ID" value="MDI4648047.1"/>
    <property type="molecule type" value="Genomic_DNA"/>
</dbReference>
<protein>
    <recommendedName>
        <fullName evidence="3">WYL domain-containing protein</fullName>
    </recommendedName>
</protein>
<dbReference type="RefSeq" id="WP_282910785.1">
    <property type="nucleotide sequence ID" value="NZ_JAGRPV010000001.1"/>
</dbReference>
<accession>A0ABT6TMG6</accession>
<gene>
    <name evidence="1" type="ORF">KB449_24055</name>
</gene>
<evidence type="ECO:0000313" key="2">
    <source>
        <dbReference type="Proteomes" id="UP001161691"/>
    </source>
</evidence>